<name>A0A160FGY9_9BURK</name>
<dbReference type="OrthoDB" id="5296315at2"/>
<organism evidence="1 2">
    <name type="scientific">Paraburkholderia phytofirmans OLGA172</name>
    <dbReference type="NCBI Taxonomy" id="1417228"/>
    <lineage>
        <taxon>Bacteria</taxon>
        <taxon>Pseudomonadati</taxon>
        <taxon>Pseudomonadota</taxon>
        <taxon>Betaproteobacteria</taxon>
        <taxon>Burkholderiales</taxon>
        <taxon>Burkholderiaceae</taxon>
        <taxon>Paraburkholderia</taxon>
    </lineage>
</organism>
<dbReference type="SUPFAM" id="SSF56954">
    <property type="entry name" value="Outer membrane efflux proteins (OEP)"/>
    <property type="match status" value="1"/>
</dbReference>
<dbReference type="KEGG" id="buz:AYM40_02550"/>
<dbReference type="EMBL" id="CP014578">
    <property type="protein sequence ID" value="ANB71372.1"/>
    <property type="molecule type" value="Genomic_DNA"/>
</dbReference>
<dbReference type="Gene3D" id="1.20.1600.10">
    <property type="entry name" value="Outer membrane efflux proteins (OEP)"/>
    <property type="match status" value="1"/>
</dbReference>
<proteinExistence type="predicted"/>
<gene>
    <name evidence="1" type="ORF">AYM40_02550</name>
</gene>
<keyword evidence="2" id="KW-1185">Reference proteome</keyword>
<dbReference type="Proteomes" id="UP000076852">
    <property type="component" value="Chromosome 1"/>
</dbReference>
<sequence>MGPFLKLSQLSQLIGERVPAVDEYSINQPMPDSIDTAVDMATGVSPTLRRYDYQEKAAQADITVKKAVYLSQVSVRFDKSCQSSAGKT</sequence>
<dbReference type="STRING" id="1804984.AYM40_02550"/>
<evidence type="ECO:0000313" key="2">
    <source>
        <dbReference type="Proteomes" id="UP000076852"/>
    </source>
</evidence>
<reference evidence="1 2" key="1">
    <citation type="journal article" date="2016" name="Gene">
        <title>PacBio SMRT assembly of a complex multi-replicon genome reveals chlorocatechol degradative operon in a region of genome plasticity.</title>
        <authorList>
            <person name="Ricker N."/>
            <person name="Shen S.Y."/>
            <person name="Goordial J."/>
            <person name="Jin S."/>
            <person name="Fulthorpe R.R."/>
        </authorList>
    </citation>
    <scope>NUCLEOTIDE SEQUENCE [LARGE SCALE GENOMIC DNA]</scope>
    <source>
        <strain evidence="1 2">OLGA172</strain>
    </source>
</reference>
<dbReference type="RefSeq" id="WP_063494847.1">
    <property type="nucleotide sequence ID" value="NZ_CP014578.1"/>
</dbReference>
<protein>
    <submittedName>
        <fullName evidence="1">Uncharacterized protein</fullName>
    </submittedName>
</protein>
<accession>A0A160FGY9</accession>
<dbReference type="AlphaFoldDB" id="A0A160FGY9"/>
<evidence type="ECO:0000313" key="1">
    <source>
        <dbReference type="EMBL" id="ANB71372.1"/>
    </source>
</evidence>